<dbReference type="InterPro" id="IPR019406">
    <property type="entry name" value="APLF_PBZ"/>
</dbReference>
<dbReference type="InterPro" id="IPR019361">
    <property type="entry name" value="HPF1"/>
</dbReference>
<proteinExistence type="inferred from homology"/>
<feature type="compositionally biased region" description="Basic and acidic residues" evidence="6">
    <location>
        <begin position="36"/>
        <end position="49"/>
    </location>
</feature>
<dbReference type="GO" id="GO:0006974">
    <property type="term" value="P:DNA damage response"/>
    <property type="evidence" value="ECO:0007669"/>
    <property type="project" value="InterPro"/>
</dbReference>
<dbReference type="Pfam" id="PF10283">
    <property type="entry name" value="zf-CCHH"/>
    <property type="match status" value="1"/>
</dbReference>
<keyword evidence="4" id="KW-0158">Chromosome</keyword>
<organism evidence="8 9">
    <name type="scientific">Oopsacas minuta</name>
    <dbReference type="NCBI Taxonomy" id="111878"/>
    <lineage>
        <taxon>Eukaryota</taxon>
        <taxon>Metazoa</taxon>
        <taxon>Porifera</taxon>
        <taxon>Hexactinellida</taxon>
        <taxon>Hexasterophora</taxon>
        <taxon>Lyssacinosida</taxon>
        <taxon>Leucopsacidae</taxon>
        <taxon>Oopsacas</taxon>
    </lineage>
</organism>
<dbReference type="PANTHER" id="PTHR13386:SF1">
    <property type="entry name" value="HISTONE PARYLATION FACTOR 1"/>
    <property type="match status" value="1"/>
</dbReference>
<evidence type="ECO:0000259" key="7">
    <source>
        <dbReference type="Pfam" id="PF10283"/>
    </source>
</evidence>
<protein>
    <recommendedName>
        <fullName evidence="7">PBZ-type domain-containing protein</fullName>
    </recommendedName>
</protein>
<evidence type="ECO:0000256" key="2">
    <source>
        <dbReference type="ARBA" id="ARBA00004286"/>
    </source>
</evidence>
<feature type="region of interest" description="Disordered" evidence="6">
    <location>
        <begin position="95"/>
        <end position="114"/>
    </location>
</feature>
<dbReference type="PANTHER" id="PTHR13386">
    <property type="entry name" value="HISTONE PARYLATION FACTOR 1"/>
    <property type="match status" value="1"/>
</dbReference>
<dbReference type="Proteomes" id="UP001165289">
    <property type="component" value="Unassembled WGS sequence"/>
</dbReference>
<comment type="subcellular location">
    <subcellularLocation>
        <location evidence="2">Chromosome</location>
    </subcellularLocation>
    <subcellularLocation>
        <location evidence="1">Nucleus</location>
    </subcellularLocation>
</comment>
<keyword evidence="9" id="KW-1185">Reference proteome</keyword>
<gene>
    <name evidence="8" type="ORF">LOD99_7690</name>
</gene>
<accession>A0AAV7JP25</accession>
<evidence type="ECO:0000256" key="1">
    <source>
        <dbReference type="ARBA" id="ARBA00004123"/>
    </source>
</evidence>
<dbReference type="GO" id="GO:0005634">
    <property type="term" value="C:nucleus"/>
    <property type="evidence" value="ECO:0007669"/>
    <property type="project" value="UniProtKB-SubCell"/>
</dbReference>
<comment type="caution">
    <text evidence="8">The sequence shown here is derived from an EMBL/GenBank/DDBJ whole genome shotgun (WGS) entry which is preliminary data.</text>
</comment>
<reference evidence="8 9" key="1">
    <citation type="journal article" date="2023" name="BMC Biol.">
        <title>The compact genome of the sponge Oopsacas minuta (Hexactinellida) is lacking key metazoan core genes.</title>
        <authorList>
            <person name="Santini S."/>
            <person name="Schenkelaars Q."/>
            <person name="Jourda C."/>
            <person name="Duchesne M."/>
            <person name="Belahbib H."/>
            <person name="Rocher C."/>
            <person name="Selva M."/>
            <person name="Riesgo A."/>
            <person name="Vervoort M."/>
            <person name="Leys S.P."/>
            <person name="Kodjabachian L."/>
            <person name="Le Bivic A."/>
            <person name="Borchiellini C."/>
            <person name="Claverie J.M."/>
            <person name="Renard E."/>
        </authorList>
    </citation>
    <scope>NUCLEOTIDE SEQUENCE [LARGE SCALE GENOMIC DNA]</scope>
    <source>
        <strain evidence="8">SPO-2</strain>
    </source>
</reference>
<dbReference type="AlphaFoldDB" id="A0AAV7JP25"/>
<dbReference type="Pfam" id="PF10228">
    <property type="entry name" value="HPF1"/>
    <property type="match status" value="1"/>
</dbReference>
<dbReference type="GO" id="GO:0005694">
    <property type="term" value="C:chromosome"/>
    <property type="evidence" value="ECO:0007669"/>
    <property type="project" value="UniProtKB-SubCell"/>
</dbReference>
<feature type="domain" description="PBZ-type" evidence="7">
    <location>
        <begin position="24"/>
        <end position="48"/>
    </location>
</feature>
<keyword evidence="5" id="KW-0539">Nucleus</keyword>
<evidence type="ECO:0000256" key="4">
    <source>
        <dbReference type="ARBA" id="ARBA00022454"/>
    </source>
</evidence>
<evidence type="ECO:0000256" key="6">
    <source>
        <dbReference type="SAM" id="MobiDB-lite"/>
    </source>
</evidence>
<evidence type="ECO:0000256" key="5">
    <source>
        <dbReference type="ARBA" id="ARBA00023242"/>
    </source>
</evidence>
<evidence type="ECO:0000313" key="9">
    <source>
        <dbReference type="Proteomes" id="UP001165289"/>
    </source>
</evidence>
<sequence length="421" mass="47470">MKQGKVSFTPLEKEPGVDEVTDFRPVCKYGANCYRKNPDHQKQYKHPREPNALISPPVTSKKVRLDDSHDSDLFIDNASEEIELIIKQADTSAVEPKEDELATGKLSQGAGASSGNNKACINYEQLLPSDNAQTIVKKRFFIELSKSCLLFWQFCQETNKESPCSALKELGMELLGPFQVLAAVNKGIPINEITYNCMEHRYYYDPPEVLTVIQVDKTKGSHIAYYTDHPLTQPNFIVLCPTKDNCILKPIGDNLFQAVIQLHQDTGLSIIKSLKQFATNHDIDLMPTAIKLRKKQVIADTFHGAGIVVPYDHTTELGYRPLNLTNTQLKTLLSQATTATEGKKKSNKLDQLQDLITYVQFANDEGDPGMGLELGIDLFCNGHKLFTSNILHLLTVGYDLLGREQYRWIIEEQMNERKQHK</sequence>
<evidence type="ECO:0000256" key="3">
    <source>
        <dbReference type="ARBA" id="ARBA00010803"/>
    </source>
</evidence>
<dbReference type="EMBL" id="JAKMXF010000310">
    <property type="protein sequence ID" value="KAI6650640.1"/>
    <property type="molecule type" value="Genomic_DNA"/>
</dbReference>
<feature type="region of interest" description="Disordered" evidence="6">
    <location>
        <begin position="36"/>
        <end position="60"/>
    </location>
</feature>
<dbReference type="GO" id="GO:0042393">
    <property type="term" value="F:histone binding"/>
    <property type="evidence" value="ECO:0007669"/>
    <property type="project" value="InterPro"/>
</dbReference>
<comment type="similarity">
    <text evidence="3">Belongs to the HPF1 family.</text>
</comment>
<name>A0AAV7JP25_9METZ</name>
<evidence type="ECO:0000313" key="8">
    <source>
        <dbReference type="EMBL" id="KAI6650640.1"/>
    </source>
</evidence>
<dbReference type="GO" id="GO:0072572">
    <property type="term" value="F:poly-ADP-D-ribose binding"/>
    <property type="evidence" value="ECO:0007669"/>
    <property type="project" value="TreeGrafter"/>
</dbReference>